<dbReference type="GO" id="GO:0005506">
    <property type="term" value="F:iron ion binding"/>
    <property type="evidence" value="ECO:0007669"/>
    <property type="project" value="InterPro"/>
</dbReference>
<dbReference type="PRINTS" id="PR00359">
    <property type="entry name" value="BP450"/>
</dbReference>
<dbReference type="GO" id="GO:0004497">
    <property type="term" value="F:monooxygenase activity"/>
    <property type="evidence" value="ECO:0007669"/>
    <property type="project" value="UniProtKB-KW"/>
</dbReference>
<dbReference type="Pfam" id="PF00067">
    <property type="entry name" value="p450"/>
    <property type="match status" value="2"/>
</dbReference>
<protein>
    <submittedName>
        <fullName evidence="8">Cytochrome P450</fullName>
    </submittedName>
</protein>
<evidence type="ECO:0000256" key="2">
    <source>
        <dbReference type="ARBA" id="ARBA00022617"/>
    </source>
</evidence>
<dbReference type="InterPro" id="IPR036396">
    <property type="entry name" value="Cyt_P450_sf"/>
</dbReference>
<evidence type="ECO:0000256" key="5">
    <source>
        <dbReference type="ARBA" id="ARBA00023004"/>
    </source>
</evidence>
<gene>
    <name evidence="8" type="ORF">Ssi02_75290</name>
</gene>
<dbReference type="AlphaFoldDB" id="A0A919RPE1"/>
<dbReference type="Gene3D" id="1.10.630.10">
    <property type="entry name" value="Cytochrome P450"/>
    <property type="match status" value="1"/>
</dbReference>
<evidence type="ECO:0000256" key="4">
    <source>
        <dbReference type="ARBA" id="ARBA00023002"/>
    </source>
</evidence>
<keyword evidence="6 7" id="KW-0503">Monooxygenase</keyword>
<keyword evidence="4 7" id="KW-0560">Oxidoreductase</keyword>
<dbReference type="SUPFAM" id="SSF48264">
    <property type="entry name" value="Cytochrome P450"/>
    <property type="match status" value="1"/>
</dbReference>
<comment type="caution">
    <text evidence="8">The sequence shown here is derived from an EMBL/GenBank/DDBJ whole genome shotgun (WGS) entry which is preliminary data.</text>
</comment>
<dbReference type="EMBL" id="BOOW01000057">
    <property type="protein sequence ID" value="GII97298.1"/>
    <property type="molecule type" value="Genomic_DNA"/>
</dbReference>
<dbReference type="CDD" id="cd11029">
    <property type="entry name" value="CYP107-like"/>
    <property type="match status" value="1"/>
</dbReference>
<dbReference type="RefSeq" id="WP_204032907.1">
    <property type="nucleotide sequence ID" value="NZ_BOOW01000057.1"/>
</dbReference>
<dbReference type="PRINTS" id="PR00385">
    <property type="entry name" value="P450"/>
</dbReference>
<dbReference type="InterPro" id="IPR002397">
    <property type="entry name" value="Cyt_P450_B"/>
</dbReference>
<dbReference type="InterPro" id="IPR017972">
    <property type="entry name" value="Cyt_P450_CS"/>
</dbReference>
<keyword evidence="2 7" id="KW-0349">Heme</keyword>
<comment type="similarity">
    <text evidence="1 7">Belongs to the cytochrome P450 family.</text>
</comment>
<dbReference type="GO" id="GO:0020037">
    <property type="term" value="F:heme binding"/>
    <property type="evidence" value="ECO:0007669"/>
    <property type="project" value="InterPro"/>
</dbReference>
<evidence type="ECO:0000313" key="8">
    <source>
        <dbReference type="EMBL" id="GII97298.1"/>
    </source>
</evidence>
<dbReference type="Proteomes" id="UP000606172">
    <property type="component" value="Unassembled WGS sequence"/>
</dbReference>
<evidence type="ECO:0000313" key="9">
    <source>
        <dbReference type="Proteomes" id="UP000606172"/>
    </source>
</evidence>
<name>A0A919RPE1_9ACTN</name>
<dbReference type="FunFam" id="1.10.630.10:FF:000018">
    <property type="entry name" value="Cytochrome P450 monooxygenase"/>
    <property type="match status" value="1"/>
</dbReference>
<evidence type="ECO:0000256" key="1">
    <source>
        <dbReference type="ARBA" id="ARBA00010617"/>
    </source>
</evidence>
<keyword evidence="9" id="KW-1185">Reference proteome</keyword>
<evidence type="ECO:0000256" key="6">
    <source>
        <dbReference type="ARBA" id="ARBA00023033"/>
    </source>
</evidence>
<dbReference type="PROSITE" id="PS00086">
    <property type="entry name" value="CYTOCHROME_P450"/>
    <property type="match status" value="1"/>
</dbReference>
<dbReference type="InterPro" id="IPR001128">
    <property type="entry name" value="Cyt_P450"/>
</dbReference>
<sequence>MVPPTCPIVLDPAGTDIQAEARRVRDAGTAPVVELPGAVEARLVTDYSRIREVASDPRVSKDARKHWPRYIDGEIADDWPLHLWVSVNNMFTAYGDDHKRLRRLIAGAFTARRTEAMRPRVQKIADGLLDELAAVPYGEVVDLREAYAVALPACVISDLIGLPESARPAIRRVVDSVFHTAASPEEVQATTIAGYTLLHELVAQKRAEPGDDMASDLIAARDEDGSRLSEQELVDTLFLMLAAGHETTVNLIDQATYALLSHPEQLALIRGGEESWQAAVEEALRWQAPVANLPMRYAVEDIVVGDTLIKKGEAIVLGLAAAGRDPEQHGSDADRFDITRVTRDRHLSFGYGAHHCLGAPLARVEGVIALESLFTRFPDMALAVEGPPAHLASFIANGHDSLPVRLHRG</sequence>
<dbReference type="PANTHER" id="PTHR46696">
    <property type="entry name" value="P450, PUTATIVE (EUROFUNG)-RELATED"/>
    <property type="match status" value="1"/>
</dbReference>
<dbReference type="PANTHER" id="PTHR46696:SF1">
    <property type="entry name" value="CYTOCHROME P450 YJIB-RELATED"/>
    <property type="match status" value="1"/>
</dbReference>
<evidence type="ECO:0000256" key="3">
    <source>
        <dbReference type="ARBA" id="ARBA00022723"/>
    </source>
</evidence>
<reference evidence="8" key="1">
    <citation type="submission" date="2021-01" db="EMBL/GenBank/DDBJ databases">
        <title>Whole genome shotgun sequence of Sinosporangium siamense NBRC 109515.</title>
        <authorList>
            <person name="Komaki H."/>
            <person name="Tamura T."/>
        </authorList>
    </citation>
    <scope>NUCLEOTIDE SEQUENCE</scope>
    <source>
        <strain evidence="8">NBRC 109515</strain>
    </source>
</reference>
<accession>A0A919RPE1</accession>
<proteinExistence type="inferred from homology"/>
<keyword evidence="3 7" id="KW-0479">Metal-binding</keyword>
<keyword evidence="5 7" id="KW-0408">Iron</keyword>
<dbReference type="GO" id="GO:0016705">
    <property type="term" value="F:oxidoreductase activity, acting on paired donors, with incorporation or reduction of molecular oxygen"/>
    <property type="evidence" value="ECO:0007669"/>
    <property type="project" value="InterPro"/>
</dbReference>
<evidence type="ECO:0000256" key="7">
    <source>
        <dbReference type="RuleBase" id="RU000461"/>
    </source>
</evidence>
<organism evidence="8 9">
    <name type="scientific">Sinosporangium siamense</name>
    <dbReference type="NCBI Taxonomy" id="1367973"/>
    <lineage>
        <taxon>Bacteria</taxon>
        <taxon>Bacillati</taxon>
        <taxon>Actinomycetota</taxon>
        <taxon>Actinomycetes</taxon>
        <taxon>Streptosporangiales</taxon>
        <taxon>Streptosporangiaceae</taxon>
        <taxon>Sinosporangium</taxon>
    </lineage>
</organism>